<dbReference type="AlphaFoldDB" id="A0A850T8U9"/>
<organism evidence="1 2">
    <name type="scientific">Desulfobacter latus</name>
    <dbReference type="NCBI Taxonomy" id="2292"/>
    <lineage>
        <taxon>Bacteria</taxon>
        <taxon>Pseudomonadati</taxon>
        <taxon>Thermodesulfobacteriota</taxon>
        <taxon>Desulfobacteria</taxon>
        <taxon>Desulfobacterales</taxon>
        <taxon>Desulfobacteraceae</taxon>
        <taxon>Desulfobacter</taxon>
    </lineage>
</organism>
<dbReference type="RefSeq" id="WP_178367397.1">
    <property type="nucleotide sequence ID" value="NZ_JACADJ010000052.1"/>
</dbReference>
<evidence type="ECO:0000313" key="2">
    <source>
        <dbReference type="Proteomes" id="UP000553343"/>
    </source>
</evidence>
<dbReference type="SUPFAM" id="SSF64182">
    <property type="entry name" value="DHH phosphoesterases"/>
    <property type="match status" value="1"/>
</dbReference>
<accession>A0A850T8U9</accession>
<dbReference type="Proteomes" id="UP000553343">
    <property type="component" value="Unassembled WGS sequence"/>
</dbReference>
<sequence>MRIVTRPDFDGIVCAVLLHQALGSSLPIHWLEPNAIQSGSADIQDGDILANLPWHPHACLWFDHHISNKPDQDVPGAFDIAPSAAGVIYKYYKAQSFLDGRFDELVAQTDMIDSADLTREQVKAPENYPYLILSMTIKNDDFQDIPYWERLVGMLGKTDIEFILKDPEVDRRCREVIEENKAFKNYLETYTTMVGRVSVTDFRSLEKVPSGNRFLTYSLFSDAIASVKIRYAGQDKKQVLVSVGHSIFNRKCRVNVGYILAQYGGGGHFGAGGCTLDARYAQEKIDEILDVLKANKNQETRG</sequence>
<reference evidence="1 2" key="1">
    <citation type="submission" date="2020-06" db="EMBL/GenBank/DDBJ databases">
        <title>High-quality draft genome of sulfate reducer Desulfobacter latus type strain AcrS2 isolated from marine sediment.</title>
        <authorList>
            <person name="Hoppe M."/>
            <person name="Larsen C.K."/>
            <person name="Marshall I.P.G."/>
            <person name="Schramm A."/>
            <person name="Marietou A.G."/>
        </authorList>
    </citation>
    <scope>NUCLEOTIDE SEQUENCE [LARGE SCALE GENOMIC DNA]</scope>
    <source>
        <strain evidence="1 2">AcRS2</strain>
    </source>
</reference>
<gene>
    <name evidence="1" type="ORF">HXW94_13255</name>
</gene>
<dbReference type="InterPro" id="IPR038763">
    <property type="entry name" value="DHH_sf"/>
</dbReference>
<dbReference type="Gene3D" id="3.10.310.30">
    <property type="match status" value="1"/>
</dbReference>
<evidence type="ECO:0000313" key="1">
    <source>
        <dbReference type="EMBL" id="NWH05942.1"/>
    </source>
</evidence>
<comment type="caution">
    <text evidence="1">The sequence shown here is derived from an EMBL/GenBank/DDBJ whole genome shotgun (WGS) entry which is preliminary data.</text>
</comment>
<proteinExistence type="predicted"/>
<keyword evidence="2" id="KW-1185">Reference proteome</keyword>
<name>A0A850T8U9_9BACT</name>
<protein>
    <submittedName>
        <fullName evidence="1">Exopolyphosphatase</fullName>
    </submittedName>
</protein>
<dbReference type="EMBL" id="JACADJ010000052">
    <property type="protein sequence ID" value="NWH05942.1"/>
    <property type="molecule type" value="Genomic_DNA"/>
</dbReference>